<dbReference type="PANTHER" id="PTHR36836">
    <property type="entry name" value="COLANIC ACID BIOSYNTHESIS PROTEIN WCAK"/>
    <property type="match status" value="1"/>
</dbReference>
<dbReference type="Pfam" id="PF04230">
    <property type="entry name" value="PS_pyruv_trans"/>
    <property type="match status" value="1"/>
</dbReference>
<sequence length="371" mass="43221">MSKKIQIRAYLNNNFGDDLFVKLICDRYPNEKFIVLGDSGNDRNLKDIANLNYIKTDSLFFKVINSICTKWQKLTNTYKGNYRNLFFINLFSRFCKDNIFIVGSFFVETDRWDHMFDEPWYKSHPYIIDCNFGPYTSEDYYKEHKRCFSMCKQVSFRDIKSYNLFSDLPCALYAPDVVYNLDSSDLQDDGYYLISVMDFANTAKSKEANSYHDSYKAKLLEVVSKLVGMQKQVKLLALCEEQGDYKIAKEIEDSLNSPYIESINYKDIGLDATIKLFKNSHYIIGTRFHSIVLAILFKKDFYPIIYSNKTENMLADIEFTGKSSRLSQVSNTLADDMLSNSFNIPCDKLSEYIKASSLHFTKLDEELNLIK</sequence>
<evidence type="ECO:0000313" key="3">
    <source>
        <dbReference type="Proteomes" id="UP000182584"/>
    </source>
</evidence>
<proteinExistence type="predicted"/>
<evidence type="ECO:0000259" key="1">
    <source>
        <dbReference type="Pfam" id="PF04230"/>
    </source>
</evidence>
<protein>
    <submittedName>
        <fullName evidence="2">Colanic acid/amylovoran biosynthesis protein</fullName>
    </submittedName>
</protein>
<evidence type="ECO:0000313" key="2">
    <source>
        <dbReference type="EMBL" id="SES12515.1"/>
    </source>
</evidence>
<dbReference type="RefSeq" id="WP_074757244.1">
    <property type="nucleotide sequence ID" value="NZ_FOGJ01000019.1"/>
</dbReference>
<dbReference type="Proteomes" id="UP000182584">
    <property type="component" value="Unassembled WGS sequence"/>
</dbReference>
<accession>A0A1H9USP6</accession>
<dbReference type="EMBL" id="FOGJ01000019">
    <property type="protein sequence ID" value="SES12515.1"/>
    <property type="molecule type" value="Genomic_DNA"/>
</dbReference>
<reference evidence="2 3" key="1">
    <citation type="submission" date="2016-10" db="EMBL/GenBank/DDBJ databases">
        <authorList>
            <person name="de Groot N.N."/>
        </authorList>
    </citation>
    <scope>NUCLEOTIDE SEQUENCE [LARGE SCALE GENOMIC DNA]</scope>
    <source>
        <strain evidence="2 3">AR40</strain>
    </source>
</reference>
<name>A0A1H9USP6_BUTFI</name>
<dbReference type="OrthoDB" id="3188137at2"/>
<organism evidence="2 3">
    <name type="scientific">Butyrivibrio fibrisolvens</name>
    <dbReference type="NCBI Taxonomy" id="831"/>
    <lineage>
        <taxon>Bacteria</taxon>
        <taxon>Bacillati</taxon>
        <taxon>Bacillota</taxon>
        <taxon>Clostridia</taxon>
        <taxon>Lachnospirales</taxon>
        <taxon>Lachnospiraceae</taxon>
        <taxon>Butyrivibrio</taxon>
    </lineage>
</organism>
<dbReference type="PANTHER" id="PTHR36836:SF1">
    <property type="entry name" value="COLANIC ACID BIOSYNTHESIS PROTEIN WCAK"/>
    <property type="match status" value="1"/>
</dbReference>
<gene>
    <name evidence="2" type="ORF">SAMN04487884_11990</name>
</gene>
<dbReference type="AlphaFoldDB" id="A0A1H9USP6"/>
<dbReference type="InterPro" id="IPR007345">
    <property type="entry name" value="Polysacch_pyruvyl_Trfase"/>
</dbReference>
<feature type="domain" description="Polysaccharide pyruvyl transferase" evidence="1">
    <location>
        <begin position="14"/>
        <end position="308"/>
    </location>
</feature>